<dbReference type="Proteomes" id="UP000011761">
    <property type="component" value="Unassembled WGS sequence"/>
</dbReference>
<dbReference type="InterPro" id="IPR011766">
    <property type="entry name" value="TPP_enzyme_TPP-bd"/>
</dbReference>
<dbReference type="AlphaFoldDB" id="M2MWW6"/>
<dbReference type="Gene3D" id="3.40.50.970">
    <property type="match status" value="2"/>
</dbReference>
<feature type="domain" description="Thiamine pyrophosphate enzyme N-terminal TPP-binding" evidence="6">
    <location>
        <begin position="8"/>
        <end position="105"/>
    </location>
</feature>
<dbReference type="CDD" id="cd07035">
    <property type="entry name" value="TPP_PYR_POX_like"/>
    <property type="match status" value="1"/>
</dbReference>
<keyword evidence="8" id="KW-1185">Reference proteome</keyword>
<dbReference type="GO" id="GO:0030976">
    <property type="term" value="F:thiamine pyrophosphate binding"/>
    <property type="evidence" value="ECO:0007669"/>
    <property type="project" value="InterPro"/>
</dbReference>
<dbReference type="KEGG" id="bcom:BAUCODRAFT_148856"/>
<dbReference type="GO" id="GO:0000287">
    <property type="term" value="F:magnesium ion binding"/>
    <property type="evidence" value="ECO:0007669"/>
    <property type="project" value="InterPro"/>
</dbReference>
<dbReference type="SUPFAM" id="SSF52518">
    <property type="entry name" value="Thiamin diphosphate-binding fold (THDP-binding)"/>
    <property type="match status" value="2"/>
</dbReference>
<dbReference type="Gene3D" id="3.40.50.1220">
    <property type="entry name" value="TPP-binding domain"/>
    <property type="match status" value="1"/>
</dbReference>
<sequence length="548" mass="58447">MVNTTVWAAAYNVLRANNMTTIFGNPGSTEQPFLKNFPPDFNYILGVQEASVVGMADGFSQATMNPTLVVLHTAAGTGNGMGNIMTAFTNKSPLVIIAGQQAAEMVIGDPYLTNRDPTLLPMLWVKWAYEVTSPGQVPEAIIRAIATASQPPAGPVYLVVPLDFWSAQVDEEYDTRRFSTVVAPDPARVADFAGRISKAGKIALVYGEEVDISLAWSEGVALAELLQAPVYWAPLASRASFPFDHPLYRGSLALGQGPIAEQLASYDLVLAVGTEVFRYYPWAPGPVLANRTKLLQTTNSPHDAAAARVGDSILTDAKLFLQSVVPLIRNNTRPIAAASQMPTTSQAAASTSSAGLFSQPSASSNSSLMSSAEAFKAIAMGRKASDILFQESPSNVADLLTAWPIVEQFTYFSYASGGLGWALPASIGFALAQTNRTTFAVVGDGSLQYSIQSFWTAVQHRANVIILVPRNGEYAILKEFAVQEETPGCPGLDIPAISNTMIAEGYGMQTFRADTPADLFNTVEMARQVVGPVLIEFAISPAYGALPA</sequence>
<dbReference type="SUPFAM" id="SSF52467">
    <property type="entry name" value="DHS-like NAD/FAD-binding domain"/>
    <property type="match status" value="1"/>
</dbReference>
<protein>
    <submittedName>
        <fullName evidence="7">Uncharacterized protein</fullName>
    </submittedName>
</protein>
<dbReference type="InterPro" id="IPR029035">
    <property type="entry name" value="DHS-like_NAD/FAD-binding_dom"/>
</dbReference>
<dbReference type="GO" id="GO:0050660">
    <property type="term" value="F:flavin adenine dinucleotide binding"/>
    <property type="evidence" value="ECO:0007669"/>
    <property type="project" value="TreeGrafter"/>
</dbReference>
<dbReference type="EMBL" id="KB445556">
    <property type="protein sequence ID" value="EMC96018.1"/>
    <property type="molecule type" value="Genomic_DNA"/>
</dbReference>
<evidence type="ECO:0000313" key="7">
    <source>
        <dbReference type="EMBL" id="EMC96018.1"/>
    </source>
</evidence>
<evidence type="ECO:0000256" key="3">
    <source>
        <dbReference type="RuleBase" id="RU362132"/>
    </source>
</evidence>
<organism evidence="7 8">
    <name type="scientific">Baudoinia panamericana (strain UAMH 10762)</name>
    <name type="common">Angels' share fungus</name>
    <name type="synonym">Baudoinia compniacensis (strain UAMH 10762)</name>
    <dbReference type="NCBI Taxonomy" id="717646"/>
    <lineage>
        <taxon>Eukaryota</taxon>
        <taxon>Fungi</taxon>
        <taxon>Dikarya</taxon>
        <taxon>Ascomycota</taxon>
        <taxon>Pezizomycotina</taxon>
        <taxon>Dothideomycetes</taxon>
        <taxon>Dothideomycetidae</taxon>
        <taxon>Mycosphaerellales</taxon>
        <taxon>Teratosphaeriaceae</taxon>
        <taxon>Baudoinia</taxon>
    </lineage>
</organism>
<dbReference type="OrthoDB" id="10006023at2759"/>
<dbReference type="OMA" id="DFRHEEP"/>
<evidence type="ECO:0000313" key="8">
    <source>
        <dbReference type="Proteomes" id="UP000011761"/>
    </source>
</evidence>
<feature type="domain" description="Thiamine pyrophosphate enzyme TPP-binding" evidence="5">
    <location>
        <begin position="410"/>
        <end position="537"/>
    </location>
</feature>
<dbReference type="PANTHER" id="PTHR18968:SF133">
    <property type="entry name" value="BENZOYLFORMATE DECARBOXYLASE"/>
    <property type="match status" value="1"/>
</dbReference>
<dbReference type="Pfam" id="PF02776">
    <property type="entry name" value="TPP_enzyme_N"/>
    <property type="match status" value="1"/>
</dbReference>
<dbReference type="GeneID" id="19108895"/>
<name>M2MWW6_BAUPA</name>
<feature type="domain" description="Thiamine pyrophosphate enzyme central" evidence="4">
    <location>
        <begin position="190"/>
        <end position="323"/>
    </location>
</feature>
<keyword evidence="2 3" id="KW-0786">Thiamine pyrophosphate</keyword>
<dbReference type="GO" id="GO:0003984">
    <property type="term" value="F:acetolactate synthase activity"/>
    <property type="evidence" value="ECO:0007669"/>
    <property type="project" value="TreeGrafter"/>
</dbReference>
<dbReference type="HOGENOM" id="CLU_013748_3_1_1"/>
<evidence type="ECO:0000259" key="6">
    <source>
        <dbReference type="Pfam" id="PF02776"/>
    </source>
</evidence>
<dbReference type="CDD" id="cd02002">
    <property type="entry name" value="TPP_BFDC"/>
    <property type="match status" value="1"/>
</dbReference>
<evidence type="ECO:0000259" key="4">
    <source>
        <dbReference type="Pfam" id="PF00205"/>
    </source>
</evidence>
<dbReference type="PANTHER" id="PTHR18968">
    <property type="entry name" value="THIAMINE PYROPHOSPHATE ENZYMES"/>
    <property type="match status" value="1"/>
</dbReference>
<comment type="similarity">
    <text evidence="1 3">Belongs to the TPP enzyme family.</text>
</comment>
<proteinExistence type="inferred from homology"/>
<gene>
    <name evidence="7" type="ORF">BAUCODRAFT_148856</name>
</gene>
<accession>M2MWW6</accession>
<dbReference type="InterPro" id="IPR012001">
    <property type="entry name" value="Thiamin_PyroP_enz_TPP-bd_dom"/>
</dbReference>
<dbReference type="STRING" id="717646.M2MWW6"/>
<dbReference type="NCBIfam" id="NF005485">
    <property type="entry name" value="PRK07092.1"/>
    <property type="match status" value="1"/>
</dbReference>
<dbReference type="InterPro" id="IPR012000">
    <property type="entry name" value="Thiamin_PyroP_enz_cen_dom"/>
</dbReference>
<dbReference type="RefSeq" id="XP_007677281.1">
    <property type="nucleotide sequence ID" value="XM_007679091.1"/>
</dbReference>
<evidence type="ECO:0000256" key="1">
    <source>
        <dbReference type="ARBA" id="ARBA00007812"/>
    </source>
</evidence>
<dbReference type="InterPro" id="IPR029061">
    <property type="entry name" value="THDP-binding"/>
</dbReference>
<dbReference type="eggNOG" id="KOG4166">
    <property type="taxonomic scope" value="Eukaryota"/>
</dbReference>
<dbReference type="InterPro" id="IPR045229">
    <property type="entry name" value="TPP_enz"/>
</dbReference>
<dbReference type="Pfam" id="PF00205">
    <property type="entry name" value="TPP_enzyme_M"/>
    <property type="match status" value="1"/>
</dbReference>
<evidence type="ECO:0000259" key="5">
    <source>
        <dbReference type="Pfam" id="PF02775"/>
    </source>
</evidence>
<evidence type="ECO:0000256" key="2">
    <source>
        <dbReference type="ARBA" id="ARBA00023052"/>
    </source>
</evidence>
<dbReference type="Pfam" id="PF02775">
    <property type="entry name" value="TPP_enzyme_C"/>
    <property type="match status" value="1"/>
</dbReference>
<reference evidence="7 8" key="1">
    <citation type="journal article" date="2012" name="PLoS Pathog.">
        <title>Diverse lifestyles and strategies of plant pathogenesis encoded in the genomes of eighteen Dothideomycetes fungi.</title>
        <authorList>
            <person name="Ohm R.A."/>
            <person name="Feau N."/>
            <person name="Henrissat B."/>
            <person name="Schoch C.L."/>
            <person name="Horwitz B.A."/>
            <person name="Barry K.W."/>
            <person name="Condon B.J."/>
            <person name="Copeland A.C."/>
            <person name="Dhillon B."/>
            <person name="Glaser F."/>
            <person name="Hesse C.N."/>
            <person name="Kosti I."/>
            <person name="LaButti K."/>
            <person name="Lindquist E.A."/>
            <person name="Lucas S."/>
            <person name="Salamov A.A."/>
            <person name="Bradshaw R.E."/>
            <person name="Ciuffetti L."/>
            <person name="Hamelin R.C."/>
            <person name="Kema G.H.J."/>
            <person name="Lawrence C."/>
            <person name="Scott J.A."/>
            <person name="Spatafora J.W."/>
            <person name="Turgeon B.G."/>
            <person name="de Wit P.J.G.M."/>
            <person name="Zhong S."/>
            <person name="Goodwin S.B."/>
            <person name="Grigoriev I.V."/>
        </authorList>
    </citation>
    <scope>NUCLEOTIDE SEQUENCE [LARGE SCALE GENOMIC DNA]</scope>
    <source>
        <strain evidence="7 8">UAMH 10762</strain>
    </source>
</reference>